<evidence type="ECO:0000313" key="2">
    <source>
        <dbReference type="Proteomes" id="UP000183567"/>
    </source>
</evidence>
<organism evidence="1 2">
    <name type="scientific">Rhizopogon vesiculosus</name>
    <dbReference type="NCBI Taxonomy" id="180088"/>
    <lineage>
        <taxon>Eukaryota</taxon>
        <taxon>Fungi</taxon>
        <taxon>Dikarya</taxon>
        <taxon>Basidiomycota</taxon>
        <taxon>Agaricomycotina</taxon>
        <taxon>Agaricomycetes</taxon>
        <taxon>Agaricomycetidae</taxon>
        <taxon>Boletales</taxon>
        <taxon>Suillineae</taxon>
        <taxon>Rhizopogonaceae</taxon>
        <taxon>Rhizopogon</taxon>
    </lineage>
</organism>
<comment type="caution">
    <text evidence="1">The sequence shown here is derived from an EMBL/GenBank/DDBJ whole genome shotgun (WGS) entry which is preliminary data.</text>
</comment>
<dbReference type="Proteomes" id="UP000183567">
    <property type="component" value="Unassembled WGS sequence"/>
</dbReference>
<protein>
    <submittedName>
        <fullName evidence="1">Uncharacterized protein</fullName>
    </submittedName>
</protein>
<proteinExistence type="predicted"/>
<keyword evidence="2" id="KW-1185">Reference proteome</keyword>
<gene>
    <name evidence="1" type="ORF">AZE42_13637</name>
</gene>
<feature type="non-terminal residue" evidence="1">
    <location>
        <position position="19"/>
    </location>
</feature>
<evidence type="ECO:0000313" key="1">
    <source>
        <dbReference type="EMBL" id="OJA11238.1"/>
    </source>
</evidence>
<name>A0A1J8PQ13_9AGAM</name>
<dbReference type="EMBL" id="LVVM01005152">
    <property type="protein sequence ID" value="OJA11238.1"/>
    <property type="molecule type" value="Genomic_DNA"/>
</dbReference>
<reference evidence="1 2" key="1">
    <citation type="submission" date="2016-03" db="EMBL/GenBank/DDBJ databases">
        <title>Comparative genomics of the ectomycorrhizal sister species Rhizopogon vinicolor and Rhizopogon vesiculosus (Basidiomycota: Boletales) reveals a divergence of the mating type B locus.</title>
        <authorList>
            <person name="Mujic A.B."/>
            <person name="Kuo A."/>
            <person name="Tritt A."/>
            <person name="Lipzen A."/>
            <person name="Chen C."/>
            <person name="Johnson J."/>
            <person name="Sharma A."/>
            <person name="Barry K."/>
            <person name="Grigoriev I.V."/>
            <person name="Spatafora J.W."/>
        </authorList>
    </citation>
    <scope>NUCLEOTIDE SEQUENCE [LARGE SCALE GENOMIC DNA]</scope>
    <source>
        <strain evidence="1 2">AM-OR11-056</strain>
    </source>
</reference>
<accession>A0A1J8PQ13</accession>
<sequence>MKKAAWMAVDGRNVEGQIE</sequence>
<dbReference type="AlphaFoldDB" id="A0A1J8PQ13"/>